<proteinExistence type="predicted"/>
<dbReference type="PANTHER" id="PTHR43681:SF1">
    <property type="entry name" value="SARCALUMENIN"/>
    <property type="match status" value="1"/>
</dbReference>
<dbReference type="GO" id="GO:0033017">
    <property type="term" value="C:sarcoplasmic reticulum membrane"/>
    <property type="evidence" value="ECO:0007669"/>
    <property type="project" value="UniProtKB-SubCell"/>
</dbReference>
<feature type="compositionally biased region" description="Low complexity" evidence="8">
    <location>
        <begin position="195"/>
        <end position="210"/>
    </location>
</feature>
<dbReference type="InterPro" id="IPR051943">
    <property type="entry name" value="TRAFAC_Dynamin-like_GTPase"/>
</dbReference>
<evidence type="ECO:0000313" key="11">
    <source>
        <dbReference type="Proteomes" id="UP001177744"/>
    </source>
</evidence>
<evidence type="ECO:0000313" key="10">
    <source>
        <dbReference type="EMBL" id="KAK1344771.1"/>
    </source>
</evidence>
<dbReference type="InterPro" id="IPR031692">
    <property type="entry name" value="EHD_N"/>
</dbReference>
<dbReference type="Pfam" id="PF00350">
    <property type="entry name" value="Dynamin_N"/>
    <property type="match status" value="1"/>
</dbReference>
<accession>A0AA40I8C4</accession>
<dbReference type="InterPro" id="IPR045063">
    <property type="entry name" value="Dynamin_N"/>
</dbReference>
<dbReference type="Pfam" id="PF16880">
    <property type="entry name" value="EHD_N"/>
    <property type="match status" value="1"/>
</dbReference>
<dbReference type="Gene3D" id="3.40.50.300">
    <property type="entry name" value="P-loop containing nucleotide triphosphate hydrolases"/>
    <property type="match status" value="1"/>
</dbReference>
<feature type="domain" description="Dynamin-type G" evidence="9">
    <location>
        <begin position="433"/>
        <end position="674"/>
    </location>
</feature>
<dbReference type="EMBL" id="JAULJE010000003">
    <property type="protein sequence ID" value="KAK1344771.1"/>
    <property type="molecule type" value="Genomic_DNA"/>
</dbReference>
<feature type="compositionally biased region" description="Acidic residues" evidence="8">
    <location>
        <begin position="342"/>
        <end position="355"/>
    </location>
</feature>
<name>A0AA40I8C4_CNENI</name>
<dbReference type="FunFam" id="3.40.50.300:FF:000635">
    <property type="entry name" value="Sarcalumenin, putative"/>
    <property type="match status" value="1"/>
</dbReference>
<sequence length="816" mass="88701">MCPQPSECQPCETDQSCSNHLELQVSASGGTEDVGNLLENHFSAGDASLEEKERALYAEAAPQEKNLLLHSPDGREAESSEKTATGASTTAPSPGSDPEASLSNASASAPPGDPVELPGASALPPEGEEGTGEEGRPELSAREGSTEEAEGQAGNGVVTEEAKEVLGDSPTQGAAAGTAEPEGTGAFPVAVETAGEGIPGPDQGPEGPDGVMDVDKKTREGPEDQGEPSPAVETGGTQEDRPLEGQAPGMLEEDLEAASSEEEGGGLSRGEEGGVPSQEESEEDSGSGASSEEAGDTSEETGEPQEAAGTPSPGDEGAQQSSEEPNPGPEGDEASEAKAEEPMEGAQEEAEDVSEEAPLRDRSHIEKTLMLNEDKPADDYSVELVKAQSRQDSAVAHSGAQRLRKIYHSSIKPLEQSYKYNELRQHEITDGEITSKPMVLFLGPWSVGKSTMINYLLGLEDTRYQLYTGAEPTTSEFTVIMHGPKLKTIEGIVMAADSTRSFSPLEKFGQNFLEKLIGIEVPHKLLERVTFVDTPGIIENRKQQERGYPFNDVCQWFIDRADLIFVVFDPTKLDVGLELETLFRQLKGRESQIRIILNKADNLATQMLMRVYGALFWSLAPLINVTEPPRVYVSSFWPQDYKPDTHRDLFLKEEISLLEDLNQVIENRLENKIAFIRQHAIRVRIHALLVDRYLQTYKDKMTFFSDGELVFKDIVEDPDKFYIFKTILAKTNVSKFDLPNREAYKDFFGINPISGFKLLSQQCSYMGGCFLEKIERAITHELPGLLGSLGLGKNPGALNCDKTGCGETPKNRYKKH</sequence>
<feature type="compositionally biased region" description="Acidic residues" evidence="8">
    <location>
        <begin position="293"/>
        <end position="303"/>
    </location>
</feature>
<keyword evidence="5" id="KW-0325">Glycoprotein</keyword>
<evidence type="ECO:0000256" key="3">
    <source>
        <dbReference type="ARBA" id="ARBA00022951"/>
    </source>
</evidence>
<comment type="subcellular location">
    <subcellularLocation>
        <location evidence="1">Sarcoplasmic reticulum lumen</location>
    </subcellularLocation>
    <subcellularLocation>
        <location evidence="6">Sarcoplasmic reticulum membrane</location>
        <topology evidence="6">Peripheral membrane protein</topology>
    </subcellularLocation>
</comment>
<keyword evidence="4" id="KW-0472">Membrane</keyword>
<keyword evidence="2" id="KW-0732">Signal</keyword>
<dbReference type="InterPro" id="IPR027417">
    <property type="entry name" value="P-loop_NTPase"/>
</dbReference>
<dbReference type="GO" id="GO:0033018">
    <property type="term" value="C:sarcoplasmic reticulum lumen"/>
    <property type="evidence" value="ECO:0007669"/>
    <property type="project" value="UniProtKB-SubCell"/>
</dbReference>
<dbReference type="PANTHER" id="PTHR43681">
    <property type="entry name" value="TRANSMEMBRANE GTPASE FZO"/>
    <property type="match status" value="1"/>
</dbReference>
<evidence type="ECO:0000256" key="6">
    <source>
        <dbReference type="ARBA" id="ARBA00060448"/>
    </source>
</evidence>
<dbReference type="PROSITE" id="PS51718">
    <property type="entry name" value="G_DYNAMIN_2"/>
    <property type="match status" value="1"/>
</dbReference>
<organism evidence="10 11">
    <name type="scientific">Cnephaeus nilssonii</name>
    <name type="common">Northern bat</name>
    <name type="synonym">Eptesicus nilssonii</name>
    <dbReference type="NCBI Taxonomy" id="3371016"/>
    <lineage>
        <taxon>Eukaryota</taxon>
        <taxon>Metazoa</taxon>
        <taxon>Chordata</taxon>
        <taxon>Craniata</taxon>
        <taxon>Vertebrata</taxon>
        <taxon>Euteleostomi</taxon>
        <taxon>Mammalia</taxon>
        <taxon>Eutheria</taxon>
        <taxon>Laurasiatheria</taxon>
        <taxon>Chiroptera</taxon>
        <taxon>Yangochiroptera</taxon>
        <taxon>Vespertilionidae</taxon>
        <taxon>Cnephaeus</taxon>
    </lineage>
</organism>
<feature type="compositionally biased region" description="Basic and acidic residues" evidence="8">
    <location>
        <begin position="133"/>
        <end position="145"/>
    </location>
</feature>
<keyword evidence="11" id="KW-1185">Reference proteome</keyword>
<feature type="compositionally biased region" description="Basic and acidic residues" evidence="8">
    <location>
        <begin position="72"/>
        <end position="81"/>
    </location>
</feature>
<feature type="compositionally biased region" description="Low complexity" evidence="8">
    <location>
        <begin position="173"/>
        <end position="186"/>
    </location>
</feature>
<evidence type="ECO:0000256" key="1">
    <source>
        <dbReference type="ARBA" id="ARBA00004564"/>
    </source>
</evidence>
<evidence type="ECO:0000256" key="4">
    <source>
        <dbReference type="ARBA" id="ARBA00023136"/>
    </source>
</evidence>
<dbReference type="Gene3D" id="1.10.268.20">
    <property type="match status" value="1"/>
</dbReference>
<dbReference type="AlphaFoldDB" id="A0AA40I8C4"/>
<dbReference type="InterPro" id="IPR030381">
    <property type="entry name" value="G_DYNAMIN_dom"/>
</dbReference>
<feature type="compositionally biased region" description="Low complexity" evidence="8">
    <location>
        <begin position="83"/>
        <end position="109"/>
    </location>
</feature>
<feature type="compositionally biased region" description="Acidic residues" evidence="8">
    <location>
        <begin position="251"/>
        <end position="264"/>
    </location>
</feature>
<dbReference type="CDD" id="cd09913">
    <property type="entry name" value="EHD"/>
    <property type="match status" value="1"/>
</dbReference>
<feature type="region of interest" description="Disordered" evidence="8">
    <location>
        <begin position="53"/>
        <end position="361"/>
    </location>
</feature>
<evidence type="ECO:0000256" key="5">
    <source>
        <dbReference type="ARBA" id="ARBA00023180"/>
    </source>
</evidence>
<evidence type="ECO:0000256" key="7">
    <source>
        <dbReference type="ARBA" id="ARBA00074933"/>
    </source>
</evidence>
<dbReference type="SUPFAM" id="SSF52540">
    <property type="entry name" value="P-loop containing nucleoside triphosphate hydrolases"/>
    <property type="match status" value="1"/>
</dbReference>
<keyword evidence="3" id="KW-0703">Sarcoplasmic reticulum</keyword>
<reference evidence="10" key="1">
    <citation type="submission" date="2023-06" db="EMBL/GenBank/DDBJ databases">
        <title>Reference genome for the Northern bat (Eptesicus nilssonii), a most northern bat species.</title>
        <authorList>
            <person name="Laine V.N."/>
            <person name="Pulliainen A.T."/>
            <person name="Lilley T.M."/>
        </authorList>
    </citation>
    <scope>NUCLEOTIDE SEQUENCE</scope>
    <source>
        <strain evidence="10">BLF_Eptnil</strain>
        <tissue evidence="10">Kidney</tissue>
    </source>
</reference>
<comment type="caution">
    <text evidence="10">The sequence shown here is derived from an EMBL/GenBank/DDBJ whole genome shotgun (WGS) entry which is preliminary data.</text>
</comment>
<feature type="compositionally biased region" description="Basic and acidic residues" evidence="8">
    <location>
        <begin position="213"/>
        <end position="222"/>
    </location>
</feature>
<evidence type="ECO:0000256" key="8">
    <source>
        <dbReference type="SAM" id="MobiDB-lite"/>
    </source>
</evidence>
<gene>
    <name evidence="10" type="ORF">QTO34_013472</name>
</gene>
<dbReference type="Proteomes" id="UP001177744">
    <property type="component" value="Unassembled WGS sequence"/>
</dbReference>
<dbReference type="GO" id="GO:0005525">
    <property type="term" value="F:GTP binding"/>
    <property type="evidence" value="ECO:0007669"/>
    <property type="project" value="InterPro"/>
</dbReference>
<protein>
    <recommendedName>
        <fullName evidence="7">Sarcalumenin</fullName>
    </recommendedName>
</protein>
<evidence type="ECO:0000259" key="9">
    <source>
        <dbReference type="PROSITE" id="PS51718"/>
    </source>
</evidence>
<evidence type="ECO:0000256" key="2">
    <source>
        <dbReference type="ARBA" id="ARBA00022729"/>
    </source>
</evidence>